<name>A0A6L7GMV9_9ACTN</name>
<organism evidence="1 2">
    <name type="scientific">Gordonia mangrovi</name>
    <dbReference type="NCBI Taxonomy" id="2665643"/>
    <lineage>
        <taxon>Bacteria</taxon>
        <taxon>Bacillati</taxon>
        <taxon>Actinomycetota</taxon>
        <taxon>Actinomycetes</taxon>
        <taxon>Mycobacteriales</taxon>
        <taxon>Gordoniaceae</taxon>
        <taxon>Gordonia</taxon>
    </lineage>
</organism>
<evidence type="ECO:0000313" key="1">
    <source>
        <dbReference type="EMBL" id="MXP21250.1"/>
    </source>
</evidence>
<evidence type="ECO:0000313" key="2">
    <source>
        <dbReference type="Proteomes" id="UP000475545"/>
    </source>
</evidence>
<protein>
    <recommendedName>
        <fullName evidence="3">SRPBCC family protein</fullName>
    </recommendedName>
</protein>
<comment type="caution">
    <text evidence="1">The sequence shown here is derived from an EMBL/GenBank/DDBJ whole genome shotgun (WGS) entry which is preliminary data.</text>
</comment>
<dbReference type="InterPro" id="IPR023393">
    <property type="entry name" value="START-like_dom_sf"/>
</dbReference>
<gene>
    <name evidence="1" type="ORF">GIY30_07770</name>
</gene>
<dbReference type="SUPFAM" id="SSF55961">
    <property type="entry name" value="Bet v1-like"/>
    <property type="match status" value="1"/>
</dbReference>
<keyword evidence="2" id="KW-1185">Reference proteome</keyword>
<reference evidence="1 2" key="1">
    <citation type="submission" date="2019-11" db="EMBL/GenBank/DDBJ databases">
        <title>Gordonia sp. nov., a novel actinobacterium isolated from mangrove soil in Hainan.</title>
        <authorList>
            <person name="Huang X."/>
            <person name="Xie Y."/>
            <person name="Chu X."/>
            <person name="Xiao K."/>
        </authorList>
    </citation>
    <scope>NUCLEOTIDE SEQUENCE [LARGE SCALE GENOMIC DNA]</scope>
    <source>
        <strain evidence="1 2">HNM0687</strain>
    </source>
</reference>
<dbReference type="RefSeq" id="WP_160901276.1">
    <property type="nucleotide sequence ID" value="NZ_CP102850.1"/>
</dbReference>
<proteinExistence type="predicted"/>
<dbReference type="Proteomes" id="UP000475545">
    <property type="component" value="Unassembled WGS sequence"/>
</dbReference>
<dbReference type="Gene3D" id="3.30.530.20">
    <property type="match status" value="1"/>
</dbReference>
<dbReference type="AlphaFoldDB" id="A0A6L7GMV9"/>
<accession>A0A6L7GMV9</accession>
<dbReference type="EMBL" id="WMBR01000001">
    <property type="protein sequence ID" value="MXP21250.1"/>
    <property type="molecule type" value="Genomic_DNA"/>
</dbReference>
<sequence>MAHPSDRFHTHTQRTVVAAPVDLVLERVTSMDGINDELMPYLKMRLPRHHRGKTIADMEIGQPLGKVPLLFGGFLPLDYDDLTLAELTPGRGFREASSMASMTVWRHARTLTALSPTSTEVVDELDFRPRLPLRPLAPLLALFVANLFRHRHRKLLAHFAD</sequence>
<evidence type="ECO:0008006" key="3">
    <source>
        <dbReference type="Google" id="ProtNLM"/>
    </source>
</evidence>